<feature type="transmembrane region" description="Helical" evidence="7">
    <location>
        <begin position="867"/>
        <end position="886"/>
    </location>
</feature>
<reference evidence="10" key="2">
    <citation type="submission" date="2016-03" db="EMBL/GenBank/DDBJ databases">
        <authorList>
            <person name="Ploux O."/>
        </authorList>
    </citation>
    <scope>NUCLEOTIDE SEQUENCE [LARGE SCALE GENOMIC DNA]</scope>
    <source>
        <strain evidence="10">PP9</strain>
    </source>
</reference>
<feature type="transmembrane region" description="Helical" evidence="7">
    <location>
        <begin position="998"/>
        <end position="1022"/>
    </location>
</feature>
<evidence type="ECO:0000259" key="8">
    <source>
        <dbReference type="PROSITE" id="PS50156"/>
    </source>
</evidence>
<dbReference type="PANTHER" id="PTHR33406:SF6">
    <property type="entry name" value="MEMBRANE PROTEIN YDGH-RELATED"/>
    <property type="match status" value="1"/>
</dbReference>
<dbReference type="Pfam" id="PF03176">
    <property type="entry name" value="MMPL"/>
    <property type="match status" value="2"/>
</dbReference>
<feature type="transmembrane region" description="Helical" evidence="7">
    <location>
        <begin position="305"/>
        <end position="331"/>
    </location>
</feature>
<feature type="transmembrane region" description="Helical" evidence="7">
    <location>
        <begin position="182"/>
        <end position="211"/>
    </location>
</feature>
<dbReference type="RefSeq" id="WP_066786845.1">
    <property type="nucleotide sequence ID" value="NZ_CP014806.1"/>
</dbReference>
<dbReference type="PROSITE" id="PS50156">
    <property type="entry name" value="SSD"/>
    <property type="match status" value="1"/>
</dbReference>
<feature type="transmembrane region" description="Helical" evidence="7">
    <location>
        <begin position="925"/>
        <end position="948"/>
    </location>
</feature>
<dbReference type="Gene3D" id="1.20.1640.10">
    <property type="entry name" value="Multidrug efflux transporter AcrB transmembrane domain"/>
    <property type="match status" value="2"/>
</dbReference>
<evidence type="ECO:0000256" key="2">
    <source>
        <dbReference type="ARBA" id="ARBA00010157"/>
    </source>
</evidence>
<evidence type="ECO:0000256" key="3">
    <source>
        <dbReference type="ARBA" id="ARBA00022475"/>
    </source>
</evidence>
<feature type="transmembrane region" description="Helical" evidence="7">
    <location>
        <begin position="969"/>
        <end position="992"/>
    </location>
</feature>
<keyword evidence="10" id="KW-1185">Reference proteome</keyword>
<dbReference type="InterPro" id="IPR050545">
    <property type="entry name" value="Mycobact_MmpL"/>
</dbReference>
<keyword evidence="4 7" id="KW-0812">Transmembrane</keyword>
<dbReference type="STRING" id="241244.ATY39_05260"/>
<keyword evidence="5 7" id="KW-1133">Transmembrane helix</keyword>
<dbReference type="InterPro" id="IPR000731">
    <property type="entry name" value="SSD"/>
</dbReference>
<evidence type="ECO:0000256" key="1">
    <source>
        <dbReference type="ARBA" id="ARBA00004651"/>
    </source>
</evidence>
<dbReference type="OrthoDB" id="9782006at2"/>
<accession>A0A143HB24</accession>
<evidence type="ECO:0000256" key="4">
    <source>
        <dbReference type="ARBA" id="ARBA00022692"/>
    </source>
</evidence>
<dbReference type="KEGG" id="rst:ATY39_05260"/>
<gene>
    <name evidence="9" type="ORF">ATY39_05260</name>
</gene>
<feature type="transmembrane region" description="Helical" evidence="7">
    <location>
        <begin position="893"/>
        <end position="919"/>
    </location>
</feature>
<feature type="transmembrane region" description="Helical" evidence="7">
    <location>
        <begin position="280"/>
        <end position="299"/>
    </location>
</feature>
<evidence type="ECO:0000256" key="6">
    <source>
        <dbReference type="ARBA" id="ARBA00023136"/>
    </source>
</evidence>
<dbReference type="GO" id="GO:0005886">
    <property type="term" value="C:plasma membrane"/>
    <property type="evidence" value="ECO:0007669"/>
    <property type="project" value="UniProtKB-SubCell"/>
</dbReference>
<feature type="transmembrane region" description="Helical" evidence="7">
    <location>
        <begin position="352"/>
        <end position="379"/>
    </location>
</feature>
<dbReference type="EMBL" id="CP014806">
    <property type="protein sequence ID" value="AMW98914.1"/>
    <property type="molecule type" value="Genomic_DNA"/>
</dbReference>
<comment type="similarity">
    <text evidence="2">Belongs to the resistance-nodulation-cell division (RND) (TC 2.A.6) family. MmpL subfamily.</text>
</comment>
<evidence type="ECO:0000313" key="10">
    <source>
        <dbReference type="Proteomes" id="UP000076021"/>
    </source>
</evidence>
<comment type="subcellular location">
    <subcellularLocation>
        <location evidence="1">Cell membrane</location>
        <topology evidence="1">Multi-pass membrane protein</topology>
    </subcellularLocation>
</comment>
<dbReference type="SUPFAM" id="SSF82866">
    <property type="entry name" value="Multidrug efflux transporter AcrB transmembrane domain"/>
    <property type="match status" value="2"/>
</dbReference>
<organism evidence="9 10">
    <name type="scientific">Rummeliibacillus stabekisii</name>
    <dbReference type="NCBI Taxonomy" id="241244"/>
    <lineage>
        <taxon>Bacteria</taxon>
        <taxon>Bacillati</taxon>
        <taxon>Bacillota</taxon>
        <taxon>Bacilli</taxon>
        <taxon>Bacillales</taxon>
        <taxon>Caryophanaceae</taxon>
        <taxon>Rummeliibacillus</taxon>
    </lineage>
</organism>
<proteinExistence type="inferred from homology"/>
<dbReference type="Proteomes" id="UP000076021">
    <property type="component" value="Chromosome"/>
</dbReference>
<evidence type="ECO:0000313" key="9">
    <source>
        <dbReference type="EMBL" id="AMW98914.1"/>
    </source>
</evidence>
<name>A0A143HB24_9BACL</name>
<dbReference type="Gene3D" id="1.10.287.950">
    <property type="entry name" value="Methyl-accepting chemotaxis protein"/>
    <property type="match status" value="2"/>
</dbReference>
<dbReference type="PANTHER" id="PTHR33406">
    <property type="entry name" value="MEMBRANE PROTEIN MJ1562-RELATED"/>
    <property type="match status" value="1"/>
</dbReference>
<feature type="transmembrane region" description="Helical" evidence="7">
    <location>
        <begin position="6"/>
        <end position="26"/>
    </location>
</feature>
<sequence>MKAIIKARWFVIIAWIAIAAVLMMTAPNMANLVKEKGSIDVPGSYSSSMAKRMLDEMQDNDKSQVALVFHNKKKLSTEDTKEVKQAIQKLEKDKKQLGITEITTHFDEKALKDQLVSKDGKTIMASLSMEVGDRNPQKVMKALYKELKSVKIEHYYTSSWMIDEDLNTNSQEGLKKTEGITVVFILAVLLLVFRSIITPLIPLITVGFSYLVSQSIVSFLVDKWDFPISQYTQIFLVAVLFGIGTDYCILLFSRFKEELAEKESVAEAIVATYKTAGKTVFFSGLAVMIGFAAIGLSTFKLYQSAAAVAIGVAILLLALVTVVPFFMAVMGKKIFWPSKGKLEHKDSKFWGIVGRFALTRPLIALLIVGAVSIPFLVAYDGDLSYNSLNEAGDDVPSIKAFDIIADSFGPGQSMPTQIVIKNDEAMDSAEYLGLAEKISKEVAKNDDVDFVRSVTRPTGEKIKDLAVANQAEGLKEGVGKSNEGIKKISDGLKSAGGELSKSGPQLKKATDGIDGLINGTDQLKNGMGQVQTGLTKIEKGIRDGSMGAGEINKGLGDIKNNLIAMSDGSKKLLTGYQQSAQSLSKLKEGYQAIGNNLSKLAQTMGALNPSFTNLEKGNPDLNQNKDYLTIKQTVSTVQQSTTAIAGSLGKLTGGLGQVQTGLNQANANLEPMANGQKQLAEGLGKLIQAVSSLQSGLNQAANGQNQIIGNMSTFEGGLSNLKNGQQQLLNGFSNLGGQMSQLTDGLNKSATGLNKVHKGLKGAQGYLDGLASSPDDMAGVYIPEETIHSKEFEPSLNAYMSKDRKTMTLDVVFKENPYSNEAIAQIDPIKKAVANATKDTKLENAKVAVGGITSTYNDMGKMSDADYTRTVILMLSGIALILLLLLRSIIMPLYLIASLILTYYTSMAITESIFVNLLGYDGISWAVPFFAFVILIALGIDYSIFLMDRFNEYKDRSVGEAMLESMRKMGTVIISAAVILGGTFAAMMPAGVLSLLEIATVILIGLVLYALVILPLFIPVLAKTFGKANWWPFIKKED</sequence>
<evidence type="ECO:0000256" key="5">
    <source>
        <dbReference type="ARBA" id="ARBA00022989"/>
    </source>
</evidence>
<evidence type="ECO:0000256" key="7">
    <source>
        <dbReference type="SAM" id="Phobius"/>
    </source>
</evidence>
<reference evidence="9 10" key="1">
    <citation type="journal article" date="2016" name="Genome Announc.">
        <title>Whole-Genome Sequence of Rummeliibacillus stabekisii Strain PP9 Isolated from Antarctic Soil.</title>
        <authorList>
            <person name="da Mota F.F."/>
            <person name="Vollu R.E."/>
            <person name="Jurelevicius D."/>
            <person name="Seldin L."/>
        </authorList>
    </citation>
    <scope>NUCLEOTIDE SEQUENCE [LARGE SCALE GENOMIC DNA]</scope>
    <source>
        <strain evidence="9 10">PP9</strain>
    </source>
</reference>
<keyword evidence="6 7" id="KW-0472">Membrane</keyword>
<feature type="transmembrane region" description="Helical" evidence="7">
    <location>
        <begin position="231"/>
        <end position="252"/>
    </location>
</feature>
<feature type="domain" description="SSD" evidence="8">
    <location>
        <begin position="203"/>
        <end position="332"/>
    </location>
</feature>
<dbReference type="AlphaFoldDB" id="A0A143HB24"/>
<dbReference type="InterPro" id="IPR004869">
    <property type="entry name" value="MMPL_dom"/>
</dbReference>
<protein>
    <recommendedName>
        <fullName evidence="8">SSD domain-containing protein</fullName>
    </recommendedName>
</protein>
<keyword evidence="3" id="KW-1003">Cell membrane</keyword>